<keyword evidence="1" id="KW-0175">Coiled coil</keyword>
<proteinExistence type="predicted"/>
<sequence>MNDLSAIIQFYEEEIAQLEAMIAQRVANGEFDLAHHHHQALLTAKDKLANFRQLQDPNYRRNQLLSELNKYHERSREKRKQEIDREWPESGAEFLDDPLFGDLLADLFEQRIPGFTILLSEYQDSPQLRFESPDTTVKIRVYAPDDERYQGKPTWYQEKCSGLKRFNFIQDGVYYLFEKRIEHPGQDLLELSRMLSAIFFECFDFLLVEKSAKVIVE</sequence>
<dbReference type="AlphaFoldDB" id="A0A2D0NGU6"/>
<dbReference type="RefSeq" id="WP_099149086.1">
    <property type="nucleotide sequence ID" value="NZ_PDUD01000009.1"/>
</dbReference>
<protein>
    <submittedName>
        <fullName evidence="2">Uncharacterized protein</fullName>
    </submittedName>
</protein>
<name>A0A2D0NGU6_FLAN2</name>
<accession>A0A2D0NGU6</accession>
<feature type="coiled-coil region" evidence="1">
    <location>
        <begin position="1"/>
        <end position="28"/>
    </location>
</feature>
<reference evidence="2 3" key="1">
    <citation type="submission" date="2017-10" db="EMBL/GenBank/DDBJ databases">
        <title>The draft genome sequence of Lewinella nigricans NBRC 102662.</title>
        <authorList>
            <person name="Wang K."/>
        </authorList>
    </citation>
    <scope>NUCLEOTIDE SEQUENCE [LARGE SCALE GENOMIC DNA]</scope>
    <source>
        <strain evidence="2 3">NBRC 102662</strain>
    </source>
</reference>
<gene>
    <name evidence="2" type="ORF">CRP01_05940</name>
</gene>
<keyword evidence="3" id="KW-1185">Reference proteome</keyword>
<evidence type="ECO:0000313" key="3">
    <source>
        <dbReference type="Proteomes" id="UP000223913"/>
    </source>
</evidence>
<organism evidence="2 3">
    <name type="scientific">Flavilitoribacter nigricans (strain ATCC 23147 / DSM 23189 / NBRC 102662 / NCIMB 1420 / SS-2)</name>
    <name type="common">Lewinella nigricans</name>
    <dbReference type="NCBI Taxonomy" id="1122177"/>
    <lineage>
        <taxon>Bacteria</taxon>
        <taxon>Pseudomonadati</taxon>
        <taxon>Bacteroidota</taxon>
        <taxon>Saprospiria</taxon>
        <taxon>Saprospirales</taxon>
        <taxon>Lewinellaceae</taxon>
        <taxon>Flavilitoribacter</taxon>
    </lineage>
</organism>
<dbReference type="EMBL" id="PDUD01000009">
    <property type="protein sequence ID" value="PHN07638.1"/>
    <property type="molecule type" value="Genomic_DNA"/>
</dbReference>
<dbReference type="Proteomes" id="UP000223913">
    <property type="component" value="Unassembled WGS sequence"/>
</dbReference>
<comment type="caution">
    <text evidence="2">The sequence shown here is derived from an EMBL/GenBank/DDBJ whole genome shotgun (WGS) entry which is preliminary data.</text>
</comment>
<evidence type="ECO:0000313" key="2">
    <source>
        <dbReference type="EMBL" id="PHN07638.1"/>
    </source>
</evidence>
<evidence type="ECO:0000256" key="1">
    <source>
        <dbReference type="SAM" id="Coils"/>
    </source>
</evidence>